<protein>
    <recommendedName>
        <fullName evidence="2">G-patch domain-containing protein</fullName>
    </recommendedName>
</protein>
<reference evidence="3" key="1">
    <citation type="submission" date="2023-10" db="EMBL/GenBank/DDBJ databases">
        <authorList>
            <person name="Chen Y."/>
            <person name="Shah S."/>
            <person name="Dougan E. K."/>
            <person name="Thang M."/>
            <person name="Chan C."/>
        </authorList>
    </citation>
    <scope>NUCLEOTIDE SEQUENCE [LARGE SCALE GENOMIC DNA]</scope>
</reference>
<dbReference type="EMBL" id="CAUYUJ010021586">
    <property type="protein sequence ID" value="CAK0905576.1"/>
    <property type="molecule type" value="Genomic_DNA"/>
</dbReference>
<keyword evidence="4" id="KW-1185">Reference proteome</keyword>
<feature type="domain" description="G-patch" evidence="2">
    <location>
        <begin position="1"/>
        <end position="44"/>
    </location>
</feature>
<feature type="region of interest" description="Disordered" evidence="1">
    <location>
        <begin position="1"/>
        <end position="20"/>
    </location>
</feature>
<accession>A0ABN9Y025</accession>
<organism evidence="3 4">
    <name type="scientific">Prorocentrum cordatum</name>
    <dbReference type="NCBI Taxonomy" id="2364126"/>
    <lineage>
        <taxon>Eukaryota</taxon>
        <taxon>Sar</taxon>
        <taxon>Alveolata</taxon>
        <taxon>Dinophyceae</taxon>
        <taxon>Prorocentrales</taxon>
        <taxon>Prorocentraceae</taxon>
        <taxon>Prorocentrum</taxon>
    </lineage>
</organism>
<feature type="region of interest" description="Disordered" evidence="1">
    <location>
        <begin position="54"/>
        <end position="81"/>
    </location>
</feature>
<gene>
    <name evidence="3" type="ORF">PCOR1329_LOCUS81254</name>
</gene>
<feature type="compositionally biased region" description="Low complexity" evidence="1">
    <location>
        <begin position="54"/>
        <end position="66"/>
    </location>
</feature>
<evidence type="ECO:0000313" key="4">
    <source>
        <dbReference type="Proteomes" id="UP001189429"/>
    </source>
</evidence>
<comment type="caution">
    <text evidence="3">The sequence shown here is derived from an EMBL/GenBank/DDBJ whole genome shotgun (WGS) entry which is preliminary data.</text>
</comment>
<evidence type="ECO:0000256" key="1">
    <source>
        <dbReference type="SAM" id="MobiDB-lite"/>
    </source>
</evidence>
<dbReference type="InterPro" id="IPR000467">
    <property type="entry name" value="G_patch_dom"/>
</dbReference>
<dbReference type="Proteomes" id="UP001189429">
    <property type="component" value="Unassembled WGS sequence"/>
</dbReference>
<evidence type="ECO:0000313" key="3">
    <source>
        <dbReference type="EMBL" id="CAK0905576.1"/>
    </source>
</evidence>
<name>A0ABN9Y025_9DINO</name>
<dbReference type="PROSITE" id="PS50174">
    <property type="entry name" value="G_PATCH"/>
    <property type="match status" value="1"/>
</dbReference>
<dbReference type="Pfam" id="PF01585">
    <property type="entry name" value="G-patch"/>
    <property type="match status" value="1"/>
</dbReference>
<sequence>MLSAMGFESGSGCGRRGQGISAPVHATARARLGRDRLGIGADTCRAGLGATADDAGGAAEGPAAPTRWVPAADVPPRAPGAPERRAFARCCGLRDARQPEALVISRALLPGRGLGHARCALRRAPPPDAAASSSGALEPFVTSLRTVRRGRN</sequence>
<evidence type="ECO:0000259" key="2">
    <source>
        <dbReference type="PROSITE" id="PS50174"/>
    </source>
</evidence>
<proteinExistence type="predicted"/>
<feature type="non-terminal residue" evidence="3">
    <location>
        <position position="152"/>
    </location>
</feature>